<dbReference type="GO" id="GO:0009249">
    <property type="term" value="P:protein lipoylation"/>
    <property type="evidence" value="ECO:0007669"/>
    <property type="project" value="TreeGrafter"/>
</dbReference>
<dbReference type="Pfam" id="PF01597">
    <property type="entry name" value="GCV_H"/>
    <property type="match status" value="1"/>
</dbReference>
<dbReference type="PROSITE" id="PS50968">
    <property type="entry name" value="BIOTINYL_LIPOYL"/>
    <property type="match status" value="1"/>
</dbReference>
<reference evidence="4" key="1">
    <citation type="submission" date="2018-05" db="EMBL/GenBank/DDBJ databases">
        <authorList>
            <person name="Lanie J.A."/>
            <person name="Ng W.-L."/>
            <person name="Kazmierczak K.M."/>
            <person name="Andrzejewski T.M."/>
            <person name="Davidsen T.M."/>
            <person name="Wayne K.J."/>
            <person name="Tettelin H."/>
            <person name="Glass J.I."/>
            <person name="Rusch D."/>
            <person name="Podicherti R."/>
            <person name="Tsui H.-C.T."/>
            <person name="Winkler M.E."/>
        </authorList>
    </citation>
    <scope>NUCLEOTIDE SEQUENCE</scope>
</reference>
<dbReference type="CDD" id="cd06848">
    <property type="entry name" value="GCS_H"/>
    <property type="match status" value="1"/>
</dbReference>
<dbReference type="GO" id="GO:0005960">
    <property type="term" value="C:glycine cleavage complex"/>
    <property type="evidence" value="ECO:0007669"/>
    <property type="project" value="InterPro"/>
</dbReference>
<dbReference type="InterPro" id="IPR002930">
    <property type="entry name" value="GCV_H"/>
</dbReference>
<dbReference type="InterPro" id="IPR011053">
    <property type="entry name" value="Single_hybrid_motif"/>
</dbReference>
<name>A0A381XST7_9ZZZZ</name>
<dbReference type="NCBIfam" id="NF002270">
    <property type="entry name" value="PRK01202.1"/>
    <property type="match status" value="1"/>
</dbReference>
<dbReference type="InterPro" id="IPR017453">
    <property type="entry name" value="GCV_H_sub"/>
</dbReference>
<dbReference type="PANTHER" id="PTHR11715:SF3">
    <property type="entry name" value="GLYCINE CLEAVAGE SYSTEM H PROTEIN-RELATED"/>
    <property type="match status" value="1"/>
</dbReference>
<dbReference type="AlphaFoldDB" id="A0A381XST7"/>
<dbReference type="PROSITE" id="PS00189">
    <property type="entry name" value="LIPOYL"/>
    <property type="match status" value="1"/>
</dbReference>
<dbReference type="NCBIfam" id="TIGR00527">
    <property type="entry name" value="gcvH"/>
    <property type="match status" value="1"/>
</dbReference>
<dbReference type="InterPro" id="IPR033753">
    <property type="entry name" value="GCV_H/Fam206"/>
</dbReference>
<dbReference type="SUPFAM" id="SSF51230">
    <property type="entry name" value="Single hybrid motif"/>
    <property type="match status" value="1"/>
</dbReference>
<dbReference type="InterPro" id="IPR003016">
    <property type="entry name" value="2-oxoA_DH_lipoyl-BS"/>
</dbReference>
<dbReference type="HAMAP" id="MF_00272">
    <property type="entry name" value="GcvH"/>
    <property type="match status" value="1"/>
</dbReference>
<sequence>MSELRYTDDHEWALAEGDTITVGITDYAQEQLGELVYVELPAVGTLVQQGDDAAVIESVKAAGDVKSPVSGTITQVNENLNDAPEKVNEDPLGTGWFYKVSISNPQELDNLLSEDDYNKLIASLD</sequence>
<protein>
    <recommendedName>
        <fullName evidence="3">Lipoyl-binding domain-containing protein</fullName>
    </recommendedName>
</protein>
<evidence type="ECO:0000259" key="3">
    <source>
        <dbReference type="PROSITE" id="PS50968"/>
    </source>
</evidence>
<dbReference type="GO" id="GO:0005829">
    <property type="term" value="C:cytosol"/>
    <property type="evidence" value="ECO:0007669"/>
    <property type="project" value="TreeGrafter"/>
</dbReference>
<dbReference type="PANTHER" id="PTHR11715">
    <property type="entry name" value="GLYCINE CLEAVAGE SYSTEM H PROTEIN"/>
    <property type="match status" value="1"/>
</dbReference>
<dbReference type="EMBL" id="UINC01016222">
    <property type="protein sequence ID" value="SVA67710.1"/>
    <property type="molecule type" value="Genomic_DNA"/>
</dbReference>
<feature type="domain" description="Lipoyl-binding" evidence="3">
    <location>
        <begin position="19"/>
        <end position="101"/>
    </location>
</feature>
<comment type="similarity">
    <text evidence="1">Belongs to the GcvH family.</text>
</comment>
<dbReference type="InterPro" id="IPR000089">
    <property type="entry name" value="Biotin_lipoyl"/>
</dbReference>
<accession>A0A381XST7</accession>
<evidence type="ECO:0000256" key="2">
    <source>
        <dbReference type="ARBA" id="ARBA00022823"/>
    </source>
</evidence>
<gene>
    <name evidence="4" type="ORF">METZ01_LOCUS120564</name>
</gene>
<evidence type="ECO:0000256" key="1">
    <source>
        <dbReference type="ARBA" id="ARBA00009249"/>
    </source>
</evidence>
<proteinExistence type="inferred from homology"/>
<organism evidence="4">
    <name type="scientific">marine metagenome</name>
    <dbReference type="NCBI Taxonomy" id="408172"/>
    <lineage>
        <taxon>unclassified sequences</taxon>
        <taxon>metagenomes</taxon>
        <taxon>ecological metagenomes</taxon>
    </lineage>
</organism>
<dbReference type="GO" id="GO:0019464">
    <property type="term" value="P:glycine decarboxylation via glycine cleavage system"/>
    <property type="evidence" value="ECO:0007669"/>
    <property type="project" value="InterPro"/>
</dbReference>
<keyword evidence="2" id="KW-0450">Lipoyl</keyword>
<evidence type="ECO:0000313" key="4">
    <source>
        <dbReference type="EMBL" id="SVA67710.1"/>
    </source>
</evidence>
<dbReference type="Gene3D" id="2.40.50.100">
    <property type="match status" value="1"/>
</dbReference>